<evidence type="ECO:0000256" key="2">
    <source>
        <dbReference type="ARBA" id="ARBA00022676"/>
    </source>
</evidence>
<evidence type="ECO:0000256" key="1">
    <source>
        <dbReference type="ARBA" id="ARBA00006739"/>
    </source>
</evidence>
<feature type="transmembrane region" description="Helical" evidence="4">
    <location>
        <begin position="333"/>
        <end position="353"/>
    </location>
</feature>
<dbReference type="Proteomes" id="UP000070138">
    <property type="component" value="Unassembled WGS sequence"/>
</dbReference>
<protein>
    <submittedName>
        <fullName evidence="6">Glycosyl transferase family 2</fullName>
    </submittedName>
</protein>
<dbReference type="Pfam" id="PF00535">
    <property type="entry name" value="Glycos_transf_2"/>
    <property type="match status" value="1"/>
</dbReference>
<gene>
    <name evidence="6" type="ORF">LS48_09565</name>
</gene>
<feature type="transmembrane region" description="Helical" evidence="4">
    <location>
        <begin position="278"/>
        <end position="296"/>
    </location>
</feature>
<reference evidence="6 7" key="2">
    <citation type="journal article" date="2016" name="Int. J. Syst. Evol. Microbiol.">
        <title>Vitellibacter aquimaris sp. nov., a marine bacterium isolated from seawater.</title>
        <authorList>
            <person name="Thevarajoo S."/>
            <person name="Selvaratnam C."/>
            <person name="Goh K.M."/>
            <person name="Hong K.W."/>
            <person name="Chan X.Y."/>
            <person name="Chan K.G."/>
            <person name="Chong C.S."/>
        </authorList>
    </citation>
    <scope>NUCLEOTIDE SEQUENCE [LARGE SCALE GENOMIC DNA]</scope>
    <source>
        <strain evidence="6 7">D-24</strain>
    </source>
</reference>
<proteinExistence type="inferred from homology"/>
<dbReference type="Gene3D" id="3.90.550.10">
    <property type="entry name" value="Spore Coat Polysaccharide Biosynthesis Protein SpsA, Chain A"/>
    <property type="match status" value="1"/>
</dbReference>
<keyword evidence="2" id="KW-0328">Glycosyltransferase</keyword>
<evidence type="ECO:0000313" key="6">
    <source>
        <dbReference type="EMBL" id="KXN98792.1"/>
    </source>
</evidence>
<reference evidence="7" key="1">
    <citation type="submission" date="2014-10" db="EMBL/GenBank/DDBJ databases">
        <title>Genome sequencing of Vitellibacter sp. D-24.</title>
        <authorList>
            <person name="Thevarajoo S."/>
            <person name="Selvaratnam C."/>
            <person name="Goh K.M."/>
            <person name="Chong C.S."/>
        </authorList>
    </citation>
    <scope>NUCLEOTIDE SEQUENCE [LARGE SCALE GENOMIC DNA]</scope>
    <source>
        <strain evidence="7">D-24</strain>
    </source>
</reference>
<dbReference type="InterPro" id="IPR001173">
    <property type="entry name" value="Glyco_trans_2-like"/>
</dbReference>
<name>A0A137RH25_9FLAO</name>
<keyword evidence="7" id="KW-1185">Reference proteome</keyword>
<dbReference type="OrthoDB" id="9800276at2"/>
<evidence type="ECO:0000313" key="7">
    <source>
        <dbReference type="Proteomes" id="UP000070138"/>
    </source>
</evidence>
<dbReference type="PANTHER" id="PTHR43630:SF1">
    <property type="entry name" value="POLY-BETA-1,6-N-ACETYL-D-GLUCOSAMINE SYNTHASE"/>
    <property type="match status" value="1"/>
</dbReference>
<evidence type="ECO:0000256" key="4">
    <source>
        <dbReference type="SAM" id="Phobius"/>
    </source>
</evidence>
<accession>A0A137RH25</accession>
<organism evidence="6 7">
    <name type="scientific">Aequorivita aquimaris</name>
    <dbReference type="NCBI Taxonomy" id="1548749"/>
    <lineage>
        <taxon>Bacteria</taxon>
        <taxon>Pseudomonadati</taxon>
        <taxon>Bacteroidota</taxon>
        <taxon>Flavobacteriia</taxon>
        <taxon>Flavobacteriales</taxon>
        <taxon>Flavobacteriaceae</taxon>
        <taxon>Aequorivita</taxon>
    </lineage>
</organism>
<keyword evidence="4" id="KW-0472">Membrane</keyword>
<keyword evidence="4" id="KW-0812">Transmembrane</keyword>
<dbReference type="RefSeq" id="WP_062622315.1">
    <property type="nucleotide sequence ID" value="NZ_JRWG01000005.1"/>
</dbReference>
<comment type="similarity">
    <text evidence="1">Belongs to the glycosyltransferase 2 family.</text>
</comment>
<evidence type="ECO:0000259" key="5">
    <source>
        <dbReference type="Pfam" id="PF00535"/>
    </source>
</evidence>
<dbReference type="InterPro" id="IPR029044">
    <property type="entry name" value="Nucleotide-diphossugar_trans"/>
</dbReference>
<dbReference type="PATRIC" id="fig|1548749.3.peg.2011"/>
<sequence length="364" mass="42086">MVLLYVFGAIALINCAYYLLFSNFAFLKTSEKTTSEKYPLSLIICAKNEAENLQKHIPLWQKQQYPNFEIILINDASIDETLEVMESFAENDSRIQIVNVKNNEAFWANKKYALTLGIKRAKNTRLVFTDADCYPASEDWLATMASNFSDEKQLILGYGAYEKLPGFLNKIIRFETLMTAVQYFSYAQAGNPYMGVGRNLAYTSNLYYENNGYMSHIKIPSGDDDLFVNEAATSKNVALCVEPKAFTYSLPKKKRKKWLLQKKRHYSTAKLYKPKHRFLLATYYATNLLFWLLAIATLFTDFWYFALAIIFIRLVFQYIIVGSAAKKLKEQDLAPFIPFYELFLVFTQLSIFISNSGEKNSRWK</sequence>
<dbReference type="AlphaFoldDB" id="A0A137RH25"/>
<feature type="transmembrane region" description="Helical" evidence="4">
    <location>
        <begin position="6"/>
        <end position="27"/>
    </location>
</feature>
<comment type="caution">
    <text evidence="6">The sequence shown here is derived from an EMBL/GenBank/DDBJ whole genome shotgun (WGS) entry which is preliminary data.</text>
</comment>
<evidence type="ECO:0000256" key="3">
    <source>
        <dbReference type="ARBA" id="ARBA00022679"/>
    </source>
</evidence>
<dbReference type="PANTHER" id="PTHR43630">
    <property type="entry name" value="POLY-BETA-1,6-N-ACETYL-D-GLUCOSAMINE SYNTHASE"/>
    <property type="match status" value="1"/>
</dbReference>
<dbReference type="EMBL" id="JRWG01000005">
    <property type="protein sequence ID" value="KXN98792.1"/>
    <property type="molecule type" value="Genomic_DNA"/>
</dbReference>
<keyword evidence="4" id="KW-1133">Transmembrane helix</keyword>
<dbReference type="SUPFAM" id="SSF53448">
    <property type="entry name" value="Nucleotide-diphospho-sugar transferases"/>
    <property type="match status" value="1"/>
</dbReference>
<dbReference type="GO" id="GO:0016757">
    <property type="term" value="F:glycosyltransferase activity"/>
    <property type="evidence" value="ECO:0007669"/>
    <property type="project" value="UniProtKB-KW"/>
</dbReference>
<feature type="transmembrane region" description="Helical" evidence="4">
    <location>
        <begin position="302"/>
        <end position="321"/>
    </location>
</feature>
<dbReference type="STRING" id="1548749.LS48_09565"/>
<feature type="domain" description="Glycosyltransferase 2-like" evidence="5">
    <location>
        <begin position="41"/>
        <end position="157"/>
    </location>
</feature>
<keyword evidence="3 6" id="KW-0808">Transferase</keyword>